<dbReference type="PATRIC" id="fig|1461584.3.peg.2593"/>
<proteinExistence type="predicted"/>
<dbReference type="Pfam" id="PF13556">
    <property type="entry name" value="HTH_30"/>
    <property type="match status" value="1"/>
</dbReference>
<dbReference type="GO" id="GO:0020037">
    <property type="term" value="F:heme binding"/>
    <property type="evidence" value="ECO:0007669"/>
    <property type="project" value="InterPro"/>
</dbReference>
<dbReference type="Pfam" id="PF14361">
    <property type="entry name" value="RsbRD_N"/>
    <property type="match status" value="1"/>
</dbReference>
<dbReference type="EMBL" id="LN483071">
    <property type="protein sequence ID" value="CEA09253.1"/>
    <property type="molecule type" value="Genomic_DNA"/>
</dbReference>
<protein>
    <submittedName>
        <fullName evidence="3">Uncharacterized protein</fullName>
    </submittedName>
</protein>
<feature type="domain" description="RsbT co-antagonist protein RsbRD N-terminal" evidence="2">
    <location>
        <begin position="33"/>
        <end position="159"/>
    </location>
</feature>
<evidence type="ECO:0000259" key="1">
    <source>
        <dbReference type="Pfam" id="PF13556"/>
    </source>
</evidence>
<organism evidence="3">
    <name type="scientific">Arthrobacter saudimassiliensis</name>
    <dbReference type="NCBI Taxonomy" id="1461584"/>
    <lineage>
        <taxon>Bacteria</taxon>
        <taxon>Bacillati</taxon>
        <taxon>Actinomycetota</taxon>
        <taxon>Actinomycetes</taxon>
        <taxon>Micrococcales</taxon>
        <taxon>Micrococcaceae</taxon>
        <taxon>Arthrobacter</taxon>
    </lineage>
</organism>
<accession>A0A078MPU9</accession>
<dbReference type="PANTHER" id="PTHR33744:SF1">
    <property type="entry name" value="DNA-BINDING TRANSCRIPTIONAL ACTIVATOR ADER"/>
    <property type="match status" value="1"/>
</dbReference>
<evidence type="ECO:0000259" key="2">
    <source>
        <dbReference type="Pfam" id="PF14361"/>
    </source>
</evidence>
<dbReference type="Gene3D" id="1.10.10.2840">
    <property type="entry name" value="PucR C-terminal helix-turn-helix domain"/>
    <property type="match status" value="1"/>
</dbReference>
<dbReference type="AlphaFoldDB" id="A0A078MPU9"/>
<sequence length="381" mass="41481">MHTAFHQEEQERWRQLLVLLSGRSDLLTERFLGQLGGIEDYADFARSDEVRATAVQTFHGLLSSLATGSPAPELLDLARELGSRRARQRVPPDSLTAAVRLDFGIIWNALLEISSPEDADLLTRRVERVWQVVDNFATQTYLSYSAERIAMAREEADVRRGFIDRLFDAAPSEEGLAAIAQALGVRAQDTFTVVTAAAPVAAGLRAAVDAARAAERDVFTHQQGQFLTAFWVPPTGPGTGRLLPGLERLPCGLVPRVPGLRAVPGAAAAAGRLAGLLDERDRGPVSLSGGWVRLASHLLLDAGVDLRGPLDDALGQTRLSERERLKETVELYLATGSVSQTAADLYCHRNTILNRLRRFRELTGLDVTVPDQAARVVVAWA</sequence>
<dbReference type="PANTHER" id="PTHR33744">
    <property type="entry name" value="CARBOHYDRATE DIACID REGULATOR"/>
    <property type="match status" value="1"/>
</dbReference>
<name>A0A078MPU9_9MICC</name>
<dbReference type="InterPro" id="IPR025736">
    <property type="entry name" value="PucR_C-HTH_dom"/>
</dbReference>
<dbReference type="Gene3D" id="1.10.490.10">
    <property type="entry name" value="Globins"/>
    <property type="match status" value="1"/>
</dbReference>
<dbReference type="InterPro" id="IPR042070">
    <property type="entry name" value="PucR_C-HTH_sf"/>
</dbReference>
<dbReference type="InterPro" id="IPR012292">
    <property type="entry name" value="Globin/Proto"/>
</dbReference>
<evidence type="ECO:0000313" key="3">
    <source>
        <dbReference type="EMBL" id="CEA09253.1"/>
    </source>
</evidence>
<dbReference type="GO" id="GO:0019825">
    <property type="term" value="F:oxygen binding"/>
    <property type="evidence" value="ECO:0007669"/>
    <property type="project" value="InterPro"/>
</dbReference>
<feature type="domain" description="PucR C-terminal helix-turn-helix" evidence="1">
    <location>
        <begin position="325"/>
        <end position="379"/>
    </location>
</feature>
<dbReference type="InterPro" id="IPR051448">
    <property type="entry name" value="CdaR-like_regulators"/>
</dbReference>
<reference evidence="3" key="1">
    <citation type="submission" date="2014-07" db="EMBL/GenBank/DDBJ databases">
        <authorList>
            <person name="Urmite Genomes Urmite Genomes"/>
        </authorList>
    </citation>
    <scope>NUCLEOTIDE SEQUENCE</scope>
    <source>
        <strain evidence="3">11W110_air</strain>
    </source>
</reference>
<dbReference type="InterPro" id="IPR025751">
    <property type="entry name" value="RsbRD_N_dom"/>
</dbReference>
<gene>
    <name evidence="3" type="ORF">BN1051_02620</name>
</gene>